<reference evidence="1 2" key="1">
    <citation type="submission" date="2021-03" db="EMBL/GenBank/DDBJ databases">
        <title>Flavobacterium Flabelliformis Sp. Nov. And Flavobacterium Geliluteum Sp. Nov., Two Novel Multidrug Resistant Psychrophilic Species Isolated From Antarctica.</title>
        <authorList>
            <person name="Kralova S."/>
            <person name="Busse H.J."/>
            <person name="Bezdicek M."/>
            <person name="Nykrynova M."/>
            <person name="Kroupova E."/>
            <person name="Krsek D."/>
            <person name="Sedlacek I."/>
        </authorList>
    </citation>
    <scope>NUCLEOTIDE SEQUENCE [LARGE SCALE GENOMIC DNA]</scope>
    <source>
        <strain evidence="1 2">P4023</strain>
    </source>
</reference>
<dbReference type="EMBL" id="JAGFBU010000001">
    <property type="protein sequence ID" value="MBP4141380.1"/>
    <property type="molecule type" value="Genomic_DNA"/>
</dbReference>
<evidence type="ECO:0000313" key="2">
    <source>
        <dbReference type="Proteomes" id="UP000674217"/>
    </source>
</evidence>
<accession>A0ABS5CRY5</accession>
<evidence type="ECO:0008006" key="3">
    <source>
        <dbReference type="Google" id="ProtNLM"/>
    </source>
</evidence>
<organism evidence="1 2">
    <name type="scientific">Flavobacterium flabelliforme</name>
    <dbReference type="NCBI Taxonomy" id="2816119"/>
    <lineage>
        <taxon>Bacteria</taxon>
        <taxon>Pseudomonadati</taxon>
        <taxon>Bacteroidota</taxon>
        <taxon>Flavobacteriia</taxon>
        <taxon>Flavobacteriales</taxon>
        <taxon>Flavobacteriaceae</taxon>
        <taxon>Flavobacterium</taxon>
    </lineage>
</organism>
<evidence type="ECO:0000313" key="1">
    <source>
        <dbReference type="EMBL" id="MBP4141380.1"/>
    </source>
</evidence>
<proteinExistence type="predicted"/>
<sequence length="61" mass="6802">MLKNILNLEGAQELNSKEQKSIIGGNAPVCEEGYTARRCPKSGNTPAYWNCVPNYYNDACY</sequence>
<gene>
    <name evidence="1" type="ORF">J3S90_06145</name>
</gene>
<protein>
    <recommendedName>
        <fullName evidence="3">Bacteriocin-type signal sequence-containing protein</fullName>
    </recommendedName>
</protein>
<dbReference type="RefSeq" id="WP_210645469.1">
    <property type="nucleotide sequence ID" value="NZ_JAGFBU010000001.1"/>
</dbReference>
<name>A0ABS5CRY5_9FLAO</name>
<comment type="caution">
    <text evidence="1">The sequence shown here is derived from an EMBL/GenBank/DDBJ whole genome shotgun (WGS) entry which is preliminary data.</text>
</comment>
<dbReference type="Proteomes" id="UP000674217">
    <property type="component" value="Unassembled WGS sequence"/>
</dbReference>
<keyword evidence="2" id="KW-1185">Reference proteome</keyword>